<keyword evidence="3" id="KW-0547">Nucleotide-binding</keyword>
<gene>
    <name evidence="9" type="ORF">E8L99_09215</name>
</gene>
<feature type="domain" description="Four-carbon acid sugar kinase N-terminal" evidence="7">
    <location>
        <begin position="8"/>
        <end position="247"/>
    </location>
</feature>
<evidence type="ECO:0000259" key="7">
    <source>
        <dbReference type="Pfam" id="PF07005"/>
    </source>
</evidence>
<feature type="domain" description="Four-carbon acid sugar kinase nucleotide binding" evidence="8">
    <location>
        <begin position="274"/>
        <end position="425"/>
    </location>
</feature>
<evidence type="ECO:0000256" key="1">
    <source>
        <dbReference type="ARBA" id="ARBA00005715"/>
    </source>
</evidence>
<evidence type="ECO:0000256" key="3">
    <source>
        <dbReference type="ARBA" id="ARBA00022741"/>
    </source>
</evidence>
<sequence>MIPAGPRLGWYGDDFTGATDTLAVLAQSGLRALLFLDIPTDEHLAAAGPLDALGVAGATRAMAPEPMAEELTRAGRFFADLGVDILHYKCCSTFDSAPHIGSIGQAVQTLRRRFRNAIVPIVGGQPNLGRYCLFGNLFAAAGIGGEVHRIDRHPTMSGHPVTPMGEGDLRKHLAQQGLGSIGLIDYRSYEGDDVDNVVSRLKTSGLNALLMDVSRVSDLPVIGRFLWQSAAATPLLAVGPSSVAQALVADWPHTRIDDADSEARAIDQRTGPVLALVGSLSPVTRAQADRATHFDKIAVEASQLVADPAYAASLAGEACALLAAGRNAMLITDRPAGSPEGSAATAFATAALLNSVLEHASISRLVVAGGDTSSMAIKATRIWGLSYRAPMVPGAPLCRAHSDDPRLDGLDIVLKGGQMGPPTFFDDVMPGRS</sequence>
<accession>A0A4D7QFH9</accession>
<proteinExistence type="inferred from homology"/>
<keyword evidence="6" id="KW-0119">Carbohydrate metabolism</keyword>
<reference evidence="9 10" key="1">
    <citation type="submission" date="2019-04" db="EMBL/GenBank/DDBJ databases">
        <title>Phreatobacter aquaticus sp. nov.</title>
        <authorList>
            <person name="Choi A."/>
            <person name="Baek K."/>
        </authorList>
    </citation>
    <scope>NUCLEOTIDE SEQUENCE [LARGE SCALE GENOMIC DNA]</scope>
    <source>
        <strain evidence="9 10">NMCR1094</strain>
    </source>
</reference>
<dbReference type="InterPro" id="IPR031475">
    <property type="entry name" value="NBD_C"/>
</dbReference>
<organism evidence="9 10">
    <name type="scientific">Phreatobacter aquaticus</name>
    <dbReference type="NCBI Taxonomy" id="2570229"/>
    <lineage>
        <taxon>Bacteria</taxon>
        <taxon>Pseudomonadati</taxon>
        <taxon>Pseudomonadota</taxon>
        <taxon>Alphaproteobacteria</taxon>
        <taxon>Hyphomicrobiales</taxon>
        <taxon>Phreatobacteraceae</taxon>
        <taxon>Phreatobacter</taxon>
    </lineage>
</organism>
<keyword evidence="2" id="KW-0808">Transferase</keyword>
<keyword evidence="4 9" id="KW-0418">Kinase</keyword>
<evidence type="ECO:0000256" key="4">
    <source>
        <dbReference type="ARBA" id="ARBA00022777"/>
    </source>
</evidence>
<keyword evidence="10" id="KW-1185">Reference proteome</keyword>
<dbReference type="OrthoDB" id="7686359at2"/>
<protein>
    <submittedName>
        <fullName evidence="9">Four-carbon acid sugar kinase family protein</fullName>
    </submittedName>
</protein>
<keyword evidence="5" id="KW-0067">ATP-binding</keyword>
<evidence type="ECO:0000256" key="6">
    <source>
        <dbReference type="ARBA" id="ARBA00023277"/>
    </source>
</evidence>
<dbReference type="Proteomes" id="UP000298588">
    <property type="component" value="Chromosome"/>
</dbReference>
<evidence type="ECO:0000313" key="10">
    <source>
        <dbReference type="Proteomes" id="UP000298588"/>
    </source>
</evidence>
<dbReference type="AlphaFoldDB" id="A0A4D7QFH9"/>
<dbReference type="GO" id="GO:0016301">
    <property type="term" value="F:kinase activity"/>
    <property type="evidence" value="ECO:0007669"/>
    <property type="project" value="UniProtKB-KW"/>
</dbReference>
<dbReference type="InterPro" id="IPR037051">
    <property type="entry name" value="4-carb_acid_sugar_kinase_N_sf"/>
</dbReference>
<dbReference type="KEGG" id="paqt:E8L99_09215"/>
<dbReference type="GO" id="GO:0005524">
    <property type="term" value="F:ATP binding"/>
    <property type="evidence" value="ECO:0007669"/>
    <property type="project" value="UniProtKB-KW"/>
</dbReference>
<dbReference type="InterPro" id="IPR010737">
    <property type="entry name" value="4-carb_acid_sugar_kinase_N"/>
</dbReference>
<dbReference type="EMBL" id="CP039865">
    <property type="protein sequence ID" value="QCK85928.1"/>
    <property type="molecule type" value="Genomic_DNA"/>
</dbReference>
<evidence type="ECO:0000256" key="2">
    <source>
        <dbReference type="ARBA" id="ARBA00022679"/>
    </source>
</evidence>
<evidence type="ECO:0000259" key="8">
    <source>
        <dbReference type="Pfam" id="PF17042"/>
    </source>
</evidence>
<dbReference type="Pfam" id="PF17042">
    <property type="entry name" value="NBD_C"/>
    <property type="match status" value="1"/>
</dbReference>
<dbReference type="Gene3D" id="3.40.50.10840">
    <property type="entry name" value="Putative sugar-binding, N-terminal domain"/>
    <property type="match status" value="1"/>
</dbReference>
<evidence type="ECO:0000313" key="9">
    <source>
        <dbReference type="EMBL" id="QCK85928.1"/>
    </source>
</evidence>
<dbReference type="RefSeq" id="WP_137099260.1">
    <property type="nucleotide sequence ID" value="NZ_CP039865.1"/>
</dbReference>
<dbReference type="Pfam" id="PF07005">
    <property type="entry name" value="SBD_N"/>
    <property type="match status" value="1"/>
</dbReference>
<comment type="similarity">
    <text evidence="1">Belongs to the four-carbon acid sugar kinase family.</text>
</comment>
<dbReference type="SUPFAM" id="SSF142764">
    <property type="entry name" value="YgbK-like"/>
    <property type="match status" value="1"/>
</dbReference>
<dbReference type="Gene3D" id="3.40.980.20">
    <property type="entry name" value="Four-carbon acid sugar kinase, nucleotide binding domain"/>
    <property type="match status" value="1"/>
</dbReference>
<dbReference type="InterPro" id="IPR042213">
    <property type="entry name" value="NBD_C_sf"/>
</dbReference>
<evidence type="ECO:0000256" key="5">
    <source>
        <dbReference type="ARBA" id="ARBA00022840"/>
    </source>
</evidence>
<name>A0A4D7QFH9_9HYPH</name>